<name>A0A419PYG1_CLOSI</name>
<organism evidence="1 2">
    <name type="scientific">Clonorchis sinensis</name>
    <name type="common">Chinese liver fluke</name>
    <dbReference type="NCBI Taxonomy" id="79923"/>
    <lineage>
        <taxon>Eukaryota</taxon>
        <taxon>Metazoa</taxon>
        <taxon>Spiralia</taxon>
        <taxon>Lophotrochozoa</taxon>
        <taxon>Platyhelminthes</taxon>
        <taxon>Trematoda</taxon>
        <taxon>Digenea</taxon>
        <taxon>Opisthorchiida</taxon>
        <taxon>Opisthorchiata</taxon>
        <taxon>Opisthorchiidae</taxon>
        <taxon>Clonorchis</taxon>
    </lineage>
</organism>
<dbReference type="AlphaFoldDB" id="A0A419PYG1"/>
<accession>A0A419PYG1</accession>
<reference evidence="1 2" key="2">
    <citation type="journal article" date="2021" name="Genomics">
        <title>High-quality reference genome for Clonorchis sinensis.</title>
        <authorList>
            <person name="Young N.D."/>
            <person name="Stroehlein A.J."/>
            <person name="Kinkar L."/>
            <person name="Wang T."/>
            <person name="Sohn W.M."/>
            <person name="Chang B.C.H."/>
            <person name="Kaur P."/>
            <person name="Weisz D."/>
            <person name="Dudchenko O."/>
            <person name="Aiden E.L."/>
            <person name="Korhonen P.K."/>
            <person name="Gasser R.B."/>
        </authorList>
    </citation>
    <scope>NUCLEOTIDE SEQUENCE [LARGE SCALE GENOMIC DNA]</scope>
    <source>
        <strain evidence="1">Cs-k2</strain>
    </source>
</reference>
<dbReference type="Proteomes" id="UP000286415">
    <property type="component" value="Unassembled WGS sequence"/>
</dbReference>
<dbReference type="EMBL" id="NIRI02000056">
    <property type="protein sequence ID" value="KAG5443978.1"/>
    <property type="molecule type" value="Genomic_DNA"/>
</dbReference>
<proteinExistence type="predicted"/>
<sequence length="76" mass="8286">MNYSRFIVCAGGSEYFKTSCVDVASLFNSIQFISYKPCTIGTLVPATTVLITRKRECGTYNQALEVKACSVCSEIG</sequence>
<dbReference type="OrthoDB" id="10466180at2759"/>
<evidence type="ECO:0000313" key="2">
    <source>
        <dbReference type="Proteomes" id="UP000286415"/>
    </source>
</evidence>
<protein>
    <submittedName>
        <fullName evidence="1">Uncharacterized protein</fullName>
    </submittedName>
</protein>
<reference evidence="1 2" key="1">
    <citation type="journal article" date="2018" name="Biotechnol. Adv.">
        <title>Improved genomic resources and new bioinformatic workflow for the carcinogenic parasite Clonorchis sinensis: Biotechnological implications.</title>
        <authorList>
            <person name="Wang D."/>
            <person name="Korhonen P.K."/>
            <person name="Gasser R.B."/>
            <person name="Young N.D."/>
        </authorList>
    </citation>
    <scope>NUCLEOTIDE SEQUENCE [LARGE SCALE GENOMIC DNA]</scope>
    <source>
        <strain evidence="1">Cs-k2</strain>
    </source>
</reference>
<keyword evidence="2" id="KW-1185">Reference proteome</keyword>
<evidence type="ECO:0000313" key="1">
    <source>
        <dbReference type="EMBL" id="KAG5443978.1"/>
    </source>
</evidence>
<dbReference type="InParanoid" id="A0A419PYG1"/>
<comment type="caution">
    <text evidence="1">The sequence shown here is derived from an EMBL/GenBank/DDBJ whole genome shotgun (WGS) entry which is preliminary data.</text>
</comment>
<gene>
    <name evidence="1" type="ORF">CSKR_103801</name>
</gene>